<dbReference type="GO" id="GO:0046872">
    <property type="term" value="F:metal ion binding"/>
    <property type="evidence" value="ECO:0007669"/>
    <property type="project" value="InterPro"/>
</dbReference>
<dbReference type="SUPFAM" id="SSF56059">
    <property type="entry name" value="Glutathione synthetase ATP-binding domain-like"/>
    <property type="match status" value="1"/>
</dbReference>
<gene>
    <name evidence="6" type="ORF">HT102_08115</name>
</gene>
<reference evidence="6" key="1">
    <citation type="submission" date="2020-09" db="EMBL/GenBank/DDBJ databases">
        <title>Hoyosella lacisalsi sp. nov., a halotolerant actinobacterium isolated from soil of Lake Gudzhirganskoe.</title>
        <authorList>
            <person name="Yang Q."/>
            <person name="Guo P.Y."/>
            <person name="Liu S.W."/>
            <person name="Li F.N."/>
            <person name="Sun C.H."/>
        </authorList>
    </citation>
    <scope>NUCLEOTIDE SEQUENCE</scope>
    <source>
        <strain evidence="6">G463</strain>
    </source>
</reference>
<dbReference type="Proteomes" id="UP000642993">
    <property type="component" value="Unassembled WGS sequence"/>
</dbReference>
<evidence type="ECO:0000256" key="3">
    <source>
        <dbReference type="ARBA" id="ARBA00022840"/>
    </source>
</evidence>
<dbReference type="Pfam" id="PF13535">
    <property type="entry name" value="ATP-grasp_4"/>
    <property type="match status" value="1"/>
</dbReference>
<keyword evidence="3 4" id="KW-0067">ATP-binding</keyword>
<proteinExistence type="predicted"/>
<accession>A0A927JCC2</accession>
<evidence type="ECO:0000256" key="4">
    <source>
        <dbReference type="PROSITE-ProRule" id="PRU00409"/>
    </source>
</evidence>
<dbReference type="PANTHER" id="PTHR43585">
    <property type="entry name" value="FUMIPYRROLE BIOSYNTHESIS PROTEIN C"/>
    <property type="match status" value="1"/>
</dbReference>
<dbReference type="PANTHER" id="PTHR43585:SF2">
    <property type="entry name" value="ATP-GRASP ENZYME FSQD"/>
    <property type="match status" value="1"/>
</dbReference>
<dbReference type="GO" id="GO:0005524">
    <property type="term" value="F:ATP binding"/>
    <property type="evidence" value="ECO:0007669"/>
    <property type="project" value="UniProtKB-UniRule"/>
</dbReference>
<comment type="caution">
    <text evidence="6">The sequence shown here is derived from an EMBL/GenBank/DDBJ whole genome shotgun (WGS) entry which is preliminary data.</text>
</comment>
<feature type="domain" description="ATP-grasp" evidence="5">
    <location>
        <begin position="107"/>
        <end position="323"/>
    </location>
</feature>
<keyword evidence="2 4" id="KW-0547">Nucleotide-binding</keyword>
<dbReference type="Gene3D" id="3.30.470.20">
    <property type="entry name" value="ATP-grasp fold, B domain"/>
    <property type="match status" value="1"/>
</dbReference>
<organism evidence="6 7">
    <name type="scientific">Lolliginicoccus lacisalsi</name>
    <dbReference type="NCBI Taxonomy" id="2742202"/>
    <lineage>
        <taxon>Bacteria</taxon>
        <taxon>Bacillati</taxon>
        <taxon>Actinomycetota</taxon>
        <taxon>Actinomycetes</taxon>
        <taxon>Mycobacteriales</taxon>
        <taxon>Hoyosellaceae</taxon>
        <taxon>Lolliginicoccus</taxon>
    </lineage>
</organism>
<dbReference type="AlphaFoldDB" id="A0A927JCC2"/>
<dbReference type="InterPro" id="IPR052032">
    <property type="entry name" value="ATP-dep_AA_Ligase"/>
</dbReference>
<protein>
    <submittedName>
        <fullName evidence="6">ATP-grasp domain-containing protein</fullName>
    </submittedName>
</protein>
<keyword evidence="7" id="KW-1185">Reference proteome</keyword>
<dbReference type="RefSeq" id="WP_192038922.1">
    <property type="nucleotide sequence ID" value="NZ_JACYWE010000004.1"/>
</dbReference>
<evidence type="ECO:0000259" key="5">
    <source>
        <dbReference type="PROSITE" id="PS50975"/>
    </source>
</evidence>
<dbReference type="EMBL" id="JACYWE010000004">
    <property type="protein sequence ID" value="MBD8506446.1"/>
    <property type="molecule type" value="Genomic_DNA"/>
</dbReference>
<evidence type="ECO:0000313" key="7">
    <source>
        <dbReference type="Proteomes" id="UP000642993"/>
    </source>
</evidence>
<keyword evidence="1" id="KW-0436">Ligase</keyword>
<evidence type="ECO:0000256" key="1">
    <source>
        <dbReference type="ARBA" id="ARBA00022598"/>
    </source>
</evidence>
<dbReference type="GO" id="GO:0016874">
    <property type="term" value="F:ligase activity"/>
    <property type="evidence" value="ECO:0007669"/>
    <property type="project" value="UniProtKB-KW"/>
</dbReference>
<evidence type="ECO:0000313" key="6">
    <source>
        <dbReference type="EMBL" id="MBD8506446.1"/>
    </source>
</evidence>
<evidence type="ECO:0000256" key="2">
    <source>
        <dbReference type="ARBA" id="ARBA00022741"/>
    </source>
</evidence>
<name>A0A927JCC2_9ACTN</name>
<sequence length="437" mass="48702">MSYTVLVPGITREQHDALGQIERDRDVRFYPLLEHERLVAAKQIELAPLLKAAREQVAAFEHPIDGIIPHWDFPTSVLAPILANELGLRSPTLGSVLRCEHKYWSRVEQHASIPAYVPRFELVDPWDENAASEVGLEYPFWLKPVKSHSSMLGFRIDDQEQLEAALAAMRSSLGNMAEAFDEALERVDIPDGITDAAAFRCLAEELLTGQEFAIEGSVAGDVMRVHGVFDMQVERGTHSIDSFLYPAARIPAQVQEEAIGAARDFLAHVGFLDGCFNAEFFWNPERQLLRLVEVNTRISQSHTEMFMKVDGAPNHLVALDVALGREPSMPHRRGPFPFAALFYVTTEEDGVVEGVPGPADLEALARTCPGAKLHLAVGPGDRLSGMANQDEYRFRLGTLVIGLDDPDELERLFRKCRDCLPFAIKRSSEEDNHGVRD</sequence>
<dbReference type="InterPro" id="IPR011761">
    <property type="entry name" value="ATP-grasp"/>
</dbReference>
<dbReference type="PROSITE" id="PS50975">
    <property type="entry name" value="ATP_GRASP"/>
    <property type="match status" value="1"/>
</dbReference>